<dbReference type="SUPFAM" id="SSF56801">
    <property type="entry name" value="Acetyl-CoA synthetase-like"/>
    <property type="match status" value="2"/>
</dbReference>
<protein>
    <submittedName>
        <fullName evidence="5">Natural product biosynthesis luciferase-like monooxygenase protein</fullName>
    </submittedName>
</protein>
<dbReference type="PROSITE" id="PS50075">
    <property type="entry name" value="CARRIER"/>
    <property type="match status" value="1"/>
</dbReference>
<proteinExistence type="predicted"/>
<dbReference type="SMART" id="SM00823">
    <property type="entry name" value="PKS_PP"/>
    <property type="match status" value="1"/>
</dbReference>
<dbReference type="Pfam" id="PF00550">
    <property type="entry name" value="PP-binding"/>
    <property type="match status" value="1"/>
</dbReference>
<accession>A0A7W6GKL8</accession>
<evidence type="ECO:0000313" key="5">
    <source>
        <dbReference type="EMBL" id="MBB3977044.1"/>
    </source>
</evidence>
<dbReference type="InterPro" id="IPR025110">
    <property type="entry name" value="AMP-bd_C"/>
</dbReference>
<dbReference type="PANTHER" id="PTHR45527:SF1">
    <property type="entry name" value="FATTY ACID SYNTHASE"/>
    <property type="match status" value="1"/>
</dbReference>
<dbReference type="SUPFAM" id="SSF53328">
    <property type="entry name" value="Formyltransferase"/>
    <property type="match status" value="1"/>
</dbReference>
<dbReference type="GO" id="GO:0072330">
    <property type="term" value="P:monocarboxylic acid biosynthetic process"/>
    <property type="evidence" value="ECO:0007669"/>
    <property type="project" value="UniProtKB-ARBA"/>
</dbReference>
<feature type="domain" description="Carrier" evidence="4">
    <location>
        <begin position="1389"/>
        <end position="1464"/>
    </location>
</feature>
<dbReference type="Gene3D" id="1.10.1200.10">
    <property type="entry name" value="ACP-like"/>
    <property type="match status" value="1"/>
</dbReference>
<dbReference type="InterPro" id="IPR002376">
    <property type="entry name" value="Formyl_transf_N"/>
</dbReference>
<dbReference type="SUPFAM" id="SSF51679">
    <property type="entry name" value="Bacterial luciferase-like"/>
    <property type="match status" value="1"/>
</dbReference>
<dbReference type="InterPro" id="IPR009081">
    <property type="entry name" value="PP-bd_ACP"/>
</dbReference>
<dbReference type="InterPro" id="IPR036477">
    <property type="entry name" value="Formyl_transf_N_sf"/>
</dbReference>
<dbReference type="GO" id="GO:0044550">
    <property type="term" value="P:secondary metabolite biosynthetic process"/>
    <property type="evidence" value="ECO:0007669"/>
    <property type="project" value="TreeGrafter"/>
</dbReference>
<dbReference type="InterPro" id="IPR042099">
    <property type="entry name" value="ANL_N_sf"/>
</dbReference>
<dbReference type="Gene3D" id="3.30.300.30">
    <property type="match status" value="1"/>
</dbReference>
<dbReference type="Pfam" id="PF13193">
    <property type="entry name" value="AMP-binding_C"/>
    <property type="match status" value="1"/>
</dbReference>
<dbReference type="Gene3D" id="3.40.50.12230">
    <property type="match status" value="1"/>
</dbReference>
<dbReference type="Gene3D" id="3.40.50.980">
    <property type="match status" value="2"/>
</dbReference>
<dbReference type="InterPro" id="IPR011251">
    <property type="entry name" value="Luciferase-like_dom"/>
</dbReference>
<dbReference type="SUPFAM" id="SSF47336">
    <property type="entry name" value="ACP-like"/>
    <property type="match status" value="1"/>
</dbReference>
<keyword evidence="1" id="KW-0596">Phosphopantetheine</keyword>
<dbReference type="InterPro" id="IPR000873">
    <property type="entry name" value="AMP-dep_synth/lig_dom"/>
</dbReference>
<evidence type="ECO:0000256" key="3">
    <source>
        <dbReference type="ARBA" id="ARBA00022723"/>
    </source>
</evidence>
<keyword evidence="6" id="KW-1185">Reference proteome</keyword>
<evidence type="ECO:0000256" key="1">
    <source>
        <dbReference type="ARBA" id="ARBA00022450"/>
    </source>
</evidence>
<sequence length="1487" mass="157852">MVEIHRTAFFFGNGTLLLRCAEAFRDAGGRIAGIVSTDPQIAAWAEAEGIARMAFEEAEIGQEADYIFSVANLTVLSPATLGKAKLAAVNFHDGPLPARAGSNVPAWSVIEGAAEHAVTWHEMTERVDAGRVLKERRFPIGPNDTAFSLNARCYEAGFESFCELLSELMEGRCEPAAATGDRGWYAKAKRPEALGTLNFAAPAGVLCRMVRGLNFGGYANPLALAKLWTGTSLLTVGRLEIVAGGAGTPGAVVASDGESVTIMAADSGVRLSGLADLFGRPIDPAAAGLVPGVVLPSVRNYRGPGSSETGKVEPEWEAELRRAVPALPPYPLSHTAGSGTALLAIDKVDADTLAAAWLAWIAGMTGQAEATITYLDPEPLAPRAPWFSDRRPVTLDIAAGMTPHDATEALRLARQAAFARAPMAADLPLRLTDTETRQRVLQALKVVLAGRAEQAPEDAAIVLCADPPSIRIASGHFAPAVLAALAADFAVFLDAFVARAGAPLATLPLGCEMAVARNDAPGTEPRTIHAMIADMCRLMPDAPALEAGTTRLSFRELDARAARLAGALAEHGAAPGVVVGLCLERSAELVVAMLAILKTGAAYLPLDPSYPAERIGFMLEDSGAPIVVASRSAASRLALDPGIVILPDAVGSAVEDARGTPGDLAYLIYTSGSTGRPKGVMIAHRNVTNFFAGMDATVPFSPGARLLAVTSVSFDISVLEILWTLACGATLVLQTDGAGEGALPAFSLFYFASEAAGSGHQAYRLLLEGARFADENGFEAIWTPERHFHAFGGLYPNPAISSAALAGLTKNVKLRAGSTVMPLHHPVRAAEDWALVDNLSNGRAGLALASGWQPNDFLLRPEAFGDRKEIMLGSVETMRKLWRGETLAFPGHDGKPVEIQIHPRPVQRDMPLWLTAAGNPETFEAAGRLGCGVLTHLLGQTMAEVEDKIRAYRVARAEAGHAGPGHVVLMLHTFVGEDEETVLAAARQPMKSYLKSAVDLVRRAAWTFPTIVERAGKAGMTPQEVFEKEALSASELDALLDHAFERYYRTAGLFGTPETAGEIVRNVAAIGVDEIACLIDFGVDTETALANLPNIRRLMDKLQAEGGISRKASVAEDIVAGGITHLQCTPSMATYLAGDPAGRQALGRLDCMMVGGEAFPPDLARSLRAALPGTLLNMYGPTETTIWSSVARLDAVGDRVPLGAPIANTDLSVRSPAGLPLPNLIEGELWIGGAGLARGYWGRPELTAERFVDTPEGRYYRTGDLVRRHPDETLEFLGRIDGQVKIRGHRIELGEIEALLASDDSVRQAAVRAVEYGQGDVRLVAYVTAGRTRPAVAGLRTLLATKLPDFMVPSQIVVLERMPLTPNGKIDRKALPVPQGRAERSRMTAAEGDIETGIVEIWREALGLDEVSVTENFFDLGGHSLLVVQVQRRMREKLGREVAITDLFRFPTIRAIAAHLGGQATGTASAADRGAARAAARLARFGR</sequence>
<gene>
    <name evidence="5" type="ORF">GGQ64_002244</name>
</gene>
<dbReference type="GO" id="GO:0005737">
    <property type="term" value="C:cytoplasm"/>
    <property type="evidence" value="ECO:0007669"/>
    <property type="project" value="TreeGrafter"/>
</dbReference>
<dbReference type="GO" id="GO:0004497">
    <property type="term" value="F:monooxygenase activity"/>
    <property type="evidence" value="ECO:0007669"/>
    <property type="project" value="UniProtKB-KW"/>
</dbReference>
<dbReference type="GO" id="GO:0031177">
    <property type="term" value="F:phosphopantetheine binding"/>
    <property type="evidence" value="ECO:0007669"/>
    <property type="project" value="InterPro"/>
</dbReference>
<keyword evidence="2" id="KW-0597">Phosphoprotein</keyword>
<evidence type="ECO:0000256" key="2">
    <source>
        <dbReference type="ARBA" id="ARBA00022553"/>
    </source>
</evidence>
<evidence type="ECO:0000259" key="4">
    <source>
        <dbReference type="PROSITE" id="PS50075"/>
    </source>
</evidence>
<dbReference type="GO" id="GO:0046872">
    <property type="term" value="F:metal ion binding"/>
    <property type="evidence" value="ECO:0007669"/>
    <property type="project" value="UniProtKB-KW"/>
</dbReference>
<dbReference type="InterPro" id="IPR045851">
    <property type="entry name" value="AMP-bd_C_sf"/>
</dbReference>
<dbReference type="PANTHER" id="PTHR45527">
    <property type="entry name" value="NONRIBOSOMAL PEPTIDE SYNTHETASE"/>
    <property type="match status" value="1"/>
</dbReference>
<dbReference type="FunFam" id="3.30.300.30:FF:000010">
    <property type="entry name" value="Enterobactin synthetase component F"/>
    <property type="match status" value="1"/>
</dbReference>
<dbReference type="EMBL" id="JACIEE010000004">
    <property type="protein sequence ID" value="MBB3977044.1"/>
    <property type="molecule type" value="Genomic_DNA"/>
</dbReference>
<keyword evidence="5" id="KW-0560">Oxidoreductase</keyword>
<dbReference type="Gene3D" id="3.40.50.12780">
    <property type="entry name" value="N-terminal domain of ligase-like"/>
    <property type="match status" value="1"/>
</dbReference>
<dbReference type="InterPro" id="IPR036736">
    <property type="entry name" value="ACP-like_sf"/>
</dbReference>
<dbReference type="InterPro" id="IPR024011">
    <property type="entry name" value="Biosynth_lucif-like_mOase_dom"/>
</dbReference>
<dbReference type="Gene3D" id="3.20.20.30">
    <property type="entry name" value="Luciferase-like domain"/>
    <property type="match status" value="1"/>
</dbReference>
<dbReference type="InterPro" id="IPR020806">
    <property type="entry name" value="PKS_PP-bd"/>
</dbReference>
<dbReference type="FunFam" id="1.10.1200.10:FF:000016">
    <property type="entry name" value="Non-ribosomal peptide synthase"/>
    <property type="match status" value="1"/>
</dbReference>
<comment type="caution">
    <text evidence="5">The sequence shown here is derived from an EMBL/GenBank/DDBJ whole genome shotgun (WGS) entry which is preliminary data.</text>
</comment>
<organism evidence="5 6">
    <name type="scientific">Mycoplana azooxidifex</name>
    <dbReference type="NCBI Taxonomy" id="1636188"/>
    <lineage>
        <taxon>Bacteria</taxon>
        <taxon>Pseudomonadati</taxon>
        <taxon>Pseudomonadota</taxon>
        <taxon>Alphaproteobacteria</taxon>
        <taxon>Hyphomicrobiales</taxon>
        <taxon>Rhizobiaceae</taxon>
        <taxon>Mycoplana</taxon>
    </lineage>
</organism>
<dbReference type="GO" id="GO:0016705">
    <property type="term" value="F:oxidoreductase activity, acting on paired donors, with incorporation or reduction of molecular oxygen"/>
    <property type="evidence" value="ECO:0007669"/>
    <property type="project" value="InterPro"/>
</dbReference>
<dbReference type="GO" id="GO:0043041">
    <property type="term" value="P:amino acid activation for nonribosomal peptide biosynthetic process"/>
    <property type="evidence" value="ECO:0007669"/>
    <property type="project" value="TreeGrafter"/>
</dbReference>
<dbReference type="Proteomes" id="UP000574761">
    <property type="component" value="Unassembled WGS sequence"/>
</dbReference>
<reference evidence="5 6" key="1">
    <citation type="submission" date="2020-08" db="EMBL/GenBank/DDBJ databases">
        <title>Genomic Encyclopedia of Type Strains, Phase IV (KMG-IV): sequencing the most valuable type-strain genomes for metagenomic binning, comparative biology and taxonomic classification.</title>
        <authorList>
            <person name="Goeker M."/>
        </authorList>
    </citation>
    <scope>NUCLEOTIDE SEQUENCE [LARGE SCALE GENOMIC DNA]</scope>
    <source>
        <strain evidence="5 6">DSM 100211</strain>
    </source>
</reference>
<evidence type="ECO:0000313" key="6">
    <source>
        <dbReference type="Proteomes" id="UP000574761"/>
    </source>
</evidence>
<name>A0A7W6GKL8_9HYPH</name>
<dbReference type="InterPro" id="IPR020845">
    <property type="entry name" value="AMP-binding_CS"/>
</dbReference>
<dbReference type="FunFam" id="3.40.50.980:FF:000001">
    <property type="entry name" value="Non-ribosomal peptide synthetase"/>
    <property type="match status" value="1"/>
</dbReference>
<dbReference type="Pfam" id="PF00296">
    <property type="entry name" value="Bac_luciferase"/>
    <property type="match status" value="1"/>
</dbReference>
<dbReference type="RefSeq" id="WP_183803707.1">
    <property type="nucleotide sequence ID" value="NZ_JACIEE010000004.1"/>
</dbReference>
<keyword evidence="3" id="KW-0479">Metal-binding</keyword>
<keyword evidence="5" id="KW-0503">Monooxygenase</keyword>
<dbReference type="PROSITE" id="PS00455">
    <property type="entry name" value="AMP_BINDING"/>
    <property type="match status" value="1"/>
</dbReference>
<dbReference type="Pfam" id="PF00551">
    <property type="entry name" value="Formyl_trans_N"/>
    <property type="match status" value="1"/>
</dbReference>
<dbReference type="NCBIfam" id="TIGR04020">
    <property type="entry name" value="seco_metab_LLM"/>
    <property type="match status" value="1"/>
</dbReference>
<dbReference type="Pfam" id="PF00501">
    <property type="entry name" value="AMP-binding"/>
    <property type="match status" value="2"/>
</dbReference>
<dbReference type="InterPro" id="IPR036661">
    <property type="entry name" value="Luciferase-like_sf"/>
</dbReference>